<proteinExistence type="predicted"/>
<reference evidence="1" key="1">
    <citation type="submission" date="2019-08" db="EMBL/GenBank/DDBJ databases">
        <authorList>
            <person name="Kucharzyk K."/>
            <person name="Murdoch R.W."/>
            <person name="Higgins S."/>
            <person name="Loffler F."/>
        </authorList>
    </citation>
    <scope>NUCLEOTIDE SEQUENCE</scope>
</reference>
<accession>A0A645D3H0</accession>
<gene>
    <name evidence="1" type="ORF">SDC9_131111</name>
</gene>
<name>A0A645D3H0_9ZZZZ</name>
<sequence>MCGSPGLYAVFRHGKARGQHGVRLLKNIAHLHVLFCAAADDIVEILFDSSVDDEDNLLKACLHRVVERIVHDDLAVASDGVYLLEPAITAAHAGGHDNKSRFLHGRKSPYRFFMVIKNGSA</sequence>
<organism evidence="1">
    <name type="scientific">bioreactor metagenome</name>
    <dbReference type="NCBI Taxonomy" id="1076179"/>
    <lineage>
        <taxon>unclassified sequences</taxon>
        <taxon>metagenomes</taxon>
        <taxon>ecological metagenomes</taxon>
    </lineage>
</organism>
<evidence type="ECO:0000313" key="1">
    <source>
        <dbReference type="EMBL" id="MPM84040.1"/>
    </source>
</evidence>
<dbReference type="EMBL" id="VSSQ01032692">
    <property type="protein sequence ID" value="MPM84040.1"/>
    <property type="molecule type" value="Genomic_DNA"/>
</dbReference>
<dbReference type="AlphaFoldDB" id="A0A645D3H0"/>
<comment type="caution">
    <text evidence="1">The sequence shown here is derived from an EMBL/GenBank/DDBJ whole genome shotgun (WGS) entry which is preliminary data.</text>
</comment>
<protein>
    <submittedName>
        <fullName evidence="1">Uncharacterized protein</fullName>
    </submittedName>
</protein>